<gene>
    <name evidence="1" type="ORF">RJT34_07788</name>
</gene>
<proteinExistence type="predicted"/>
<name>A0AAN9K3P4_CLITE</name>
<reference evidence="1 2" key="1">
    <citation type="submission" date="2024-01" db="EMBL/GenBank/DDBJ databases">
        <title>The genomes of 5 underutilized Papilionoideae crops provide insights into root nodulation and disease resistance.</title>
        <authorList>
            <person name="Yuan L."/>
        </authorList>
    </citation>
    <scope>NUCLEOTIDE SEQUENCE [LARGE SCALE GENOMIC DNA]</scope>
    <source>
        <strain evidence="1">LY-2023</strain>
        <tissue evidence="1">Leaf</tissue>
    </source>
</reference>
<protein>
    <submittedName>
        <fullName evidence="1">Uncharacterized protein</fullName>
    </submittedName>
</protein>
<sequence length="92" mass="10535">MWKLWGSDIRVEPFGFKRMGSDIRVEPFGFKRMVSLGKSMSFVSRKLWFAIFLQNSKLMSCDVDGVDFSKFLKLSLQMNSSLMGEATTRPVA</sequence>
<organism evidence="1 2">
    <name type="scientific">Clitoria ternatea</name>
    <name type="common">Butterfly pea</name>
    <dbReference type="NCBI Taxonomy" id="43366"/>
    <lineage>
        <taxon>Eukaryota</taxon>
        <taxon>Viridiplantae</taxon>
        <taxon>Streptophyta</taxon>
        <taxon>Embryophyta</taxon>
        <taxon>Tracheophyta</taxon>
        <taxon>Spermatophyta</taxon>
        <taxon>Magnoliopsida</taxon>
        <taxon>eudicotyledons</taxon>
        <taxon>Gunneridae</taxon>
        <taxon>Pentapetalae</taxon>
        <taxon>rosids</taxon>
        <taxon>fabids</taxon>
        <taxon>Fabales</taxon>
        <taxon>Fabaceae</taxon>
        <taxon>Papilionoideae</taxon>
        <taxon>50 kb inversion clade</taxon>
        <taxon>NPAAA clade</taxon>
        <taxon>indigoferoid/millettioid clade</taxon>
        <taxon>Phaseoleae</taxon>
        <taxon>Clitoria</taxon>
    </lineage>
</organism>
<evidence type="ECO:0000313" key="2">
    <source>
        <dbReference type="Proteomes" id="UP001359559"/>
    </source>
</evidence>
<dbReference type="AlphaFoldDB" id="A0AAN9K3P4"/>
<dbReference type="Proteomes" id="UP001359559">
    <property type="component" value="Unassembled WGS sequence"/>
</dbReference>
<comment type="caution">
    <text evidence="1">The sequence shown here is derived from an EMBL/GenBank/DDBJ whole genome shotgun (WGS) entry which is preliminary data.</text>
</comment>
<evidence type="ECO:0000313" key="1">
    <source>
        <dbReference type="EMBL" id="KAK7310335.1"/>
    </source>
</evidence>
<dbReference type="EMBL" id="JAYKXN010000002">
    <property type="protein sequence ID" value="KAK7310335.1"/>
    <property type="molecule type" value="Genomic_DNA"/>
</dbReference>
<accession>A0AAN9K3P4</accession>
<keyword evidence="2" id="KW-1185">Reference proteome</keyword>